<dbReference type="AlphaFoldDB" id="A0A9E7R4T3"/>
<dbReference type="Gene3D" id="3.10.450.50">
    <property type="match status" value="2"/>
</dbReference>
<dbReference type="InterPro" id="IPR032710">
    <property type="entry name" value="NTF2-like_dom_sf"/>
</dbReference>
<gene>
    <name evidence="3" type="ORF">N0B31_04870</name>
</gene>
<feature type="domain" description="PNPLA" evidence="2">
    <location>
        <begin position="13"/>
        <end position="224"/>
    </location>
</feature>
<dbReference type="InterPro" id="IPR016035">
    <property type="entry name" value="Acyl_Trfase/lysoPLipase"/>
</dbReference>
<evidence type="ECO:0000313" key="3">
    <source>
        <dbReference type="EMBL" id="UWM55617.1"/>
    </source>
</evidence>
<accession>A0A9E7R4T3</accession>
<dbReference type="EMBL" id="CP104003">
    <property type="protein sequence ID" value="UWM55617.1"/>
    <property type="molecule type" value="Genomic_DNA"/>
</dbReference>
<organism evidence="3 4">
    <name type="scientific">Salinirubellus salinus</name>
    <dbReference type="NCBI Taxonomy" id="1364945"/>
    <lineage>
        <taxon>Archaea</taxon>
        <taxon>Methanobacteriati</taxon>
        <taxon>Methanobacteriota</taxon>
        <taxon>Stenosarchaea group</taxon>
        <taxon>Halobacteria</taxon>
        <taxon>Halobacteriales</taxon>
        <taxon>Natronomonadaceae</taxon>
        <taxon>Salinirubellus</taxon>
    </lineage>
</organism>
<keyword evidence="4" id="KW-1185">Reference proteome</keyword>
<name>A0A9E7R4T3_9EURY</name>
<evidence type="ECO:0000256" key="1">
    <source>
        <dbReference type="ARBA" id="ARBA00023098"/>
    </source>
</evidence>
<dbReference type="Gene3D" id="3.40.1090.10">
    <property type="entry name" value="Cytosolic phospholipase A2 catalytic domain"/>
    <property type="match status" value="2"/>
</dbReference>
<dbReference type="PROSITE" id="PS51635">
    <property type="entry name" value="PNPLA"/>
    <property type="match status" value="1"/>
</dbReference>
<evidence type="ECO:0000259" key="2">
    <source>
        <dbReference type="PROSITE" id="PS51635"/>
    </source>
</evidence>
<evidence type="ECO:0000313" key="4">
    <source>
        <dbReference type="Proteomes" id="UP001057580"/>
    </source>
</evidence>
<sequence length="662" mass="73065">MSSGESRPPRVAVACQGGGSHTAFTAGVLDRLLEETDVAFDVVGLSGTSGGAICAFTAWYALASESGSEGRVEARRLLRQVWDDIAVDSPPERFVNALGVGLARTQGMGVPMPSVSPYDTPASELGRGTMRRTLERAVPAADLADLVDGVDPDSPPPRLDVGAVDVQRGTFRTFTERDVTHDAVLASTAVPNLFEAAPVTEPDGTVRYYWDGLFSQNPPLGELFRATPGRLERPDELWVVQINPQREDRVPRRTEEILDRRNELGGNLSINQELEFVRLLNEAAAAGETVGAFRPIAVKTVELDESMVSPDRSLDYATKLDRSHEFLDQLWDHGREQAGRFLAVERDRRTVQRAVREVWNEGEADWDGLVAPSLTVHSPSNLVEVRRFLAGESEAEVTPYGLAEYVSFTRTMREAIPDLSFRIEETAAEPDRVAIRWRATGTNTGPFLGTEPSDRPVSLSGMSMLHLDDGKITTMWTLYEGWGLLRQVGVADVTERLSTTARVAATPVVTQLSAPTENRDIVDRLTEAVWNRGDRDALDRVLAADSVLYLDSARELRGRDAYWKFVQRYREGFPDLRLTVEETVSEGDKVFLRQRLRGTHDGRFLDVEPTGETVDVARMVVHHVDDGRIVETGVVEDTIRLLHQLGVTASAEVAWDAPGEVV</sequence>
<dbReference type="SUPFAM" id="SSF54427">
    <property type="entry name" value="NTF2-like"/>
    <property type="match status" value="2"/>
</dbReference>
<dbReference type="Pfam" id="PF01734">
    <property type="entry name" value="Patatin"/>
    <property type="match status" value="1"/>
</dbReference>
<dbReference type="GO" id="GO:0030638">
    <property type="term" value="P:polyketide metabolic process"/>
    <property type="evidence" value="ECO:0007669"/>
    <property type="project" value="InterPro"/>
</dbReference>
<dbReference type="InterPro" id="IPR009959">
    <property type="entry name" value="Cyclase_SnoaL-like"/>
</dbReference>
<dbReference type="PANTHER" id="PTHR38436:SF1">
    <property type="entry name" value="ESTER CYCLASE"/>
    <property type="match status" value="1"/>
</dbReference>
<dbReference type="GeneID" id="74941730"/>
<dbReference type="KEGG" id="ssai:N0B31_04870"/>
<protein>
    <submittedName>
        <fullName evidence="3">Ester cyclase</fullName>
    </submittedName>
</protein>
<dbReference type="PANTHER" id="PTHR38436">
    <property type="entry name" value="POLYKETIDE CYCLASE SNOAL-LIKE DOMAIN"/>
    <property type="match status" value="1"/>
</dbReference>
<dbReference type="Proteomes" id="UP001057580">
    <property type="component" value="Chromosome"/>
</dbReference>
<dbReference type="InterPro" id="IPR002641">
    <property type="entry name" value="PNPLA_dom"/>
</dbReference>
<dbReference type="RefSeq" id="WP_260594717.1">
    <property type="nucleotide sequence ID" value="NZ_CP104003.1"/>
</dbReference>
<reference evidence="3" key="1">
    <citation type="submission" date="2022-09" db="EMBL/GenBank/DDBJ databases">
        <title>Diverse halophilic archaea isolated from saline environments.</title>
        <authorList>
            <person name="Cui H.-L."/>
        </authorList>
    </citation>
    <scope>NUCLEOTIDE SEQUENCE</scope>
    <source>
        <strain evidence="3">ZS-35-S2</strain>
    </source>
</reference>
<proteinExistence type="predicted"/>
<dbReference type="GO" id="GO:0006629">
    <property type="term" value="P:lipid metabolic process"/>
    <property type="evidence" value="ECO:0007669"/>
    <property type="project" value="UniProtKB-KW"/>
</dbReference>
<keyword evidence="1" id="KW-0443">Lipid metabolism</keyword>
<dbReference type="SUPFAM" id="SSF52151">
    <property type="entry name" value="FabD/lysophospholipase-like"/>
    <property type="match status" value="1"/>
</dbReference>
<dbReference type="Pfam" id="PF07366">
    <property type="entry name" value="SnoaL"/>
    <property type="match status" value="2"/>
</dbReference>